<dbReference type="GO" id="GO:0070681">
    <property type="term" value="P:glutaminyl-tRNAGln biosynthesis via transamidation"/>
    <property type="evidence" value="ECO:0007669"/>
    <property type="project" value="TreeGrafter"/>
</dbReference>
<keyword evidence="3" id="KW-1185">Reference proteome</keyword>
<accession>A0A6I6D184</accession>
<keyword evidence="1" id="KW-0547">Nucleotide-binding</keyword>
<keyword evidence="1" id="KW-0067">ATP-binding</keyword>
<proteinExistence type="inferred from homology"/>
<comment type="catalytic activity">
    <reaction evidence="1">
        <text>L-glutamyl-tRNA(Gln) + L-glutamine + ATP + H2O = L-glutaminyl-tRNA(Gln) + L-glutamate + ADP + phosphate + H(+)</text>
        <dbReference type="Rhea" id="RHEA:17521"/>
        <dbReference type="Rhea" id="RHEA-COMP:9681"/>
        <dbReference type="Rhea" id="RHEA-COMP:9684"/>
        <dbReference type="ChEBI" id="CHEBI:15377"/>
        <dbReference type="ChEBI" id="CHEBI:15378"/>
        <dbReference type="ChEBI" id="CHEBI:29985"/>
        <dbReference type="ChEBI" id="CHEBI:30616"/>
        <dbReference type="ChEBI" id="CHEBI:43474"/>
        <dbReference type="ChEBI" id="CHEBI:58359"/>
        <dbReference type="ChEBI" id="CHEBI:78520"/>
        <dbReference type="ChEBI" id="CHEBI:78521"/>
        <dbReference type="ChEBI" id="CHEBI:456216"/>
    </reaction>
</comment>
<dbReference type="InterPro" id="IPR036113">
    <property type="entry name" value="Asp/Glu-ADT_sf_sub_c"/>
</dbReference>
<dbReference type="Gene3D" id="1.10.20.60">
    <property type="entry name" value="Glu-tRNAGln amidotransferase C subunit, N-terminal domain"/>
    <property type="match status" value="1"/>
</dbReference>
<dbReference type="Proteomes" id="UP000427716">
    <property type="component" value="Chromosome"/>
</dbReference>
<keyword evidence="1" id="KW-0648">Protein biosynthesis</keyword>
<gene>
    <name evidence="1 2" type="primary">gatC</name>
    <name evidence="2" type="ORF">GM160_06975</name>
</gene>
<comment type="similarity">
    <text evidence="1">Belongs to the GatC family.</text>
</comment>
<dbReference type="RefSeq" id="WP_156574145.1">
    <property type="nucleotide sequence ID" value="NZ_CP046415.1"/>
</dbReference>
<dbReference type="EC" id="6.3.5.-" evidence="1"/>
<reference evidence="2 3" key="1">
    <citation type="submission" date="2019-11" db="EMBL/GenBank/DDBJ databases">
        <authorList>
            <person name="Zhang J."/>
            <person name="Sun C."/>
        </authorList>
    </citation>
    <scope>NUCLEOTIDE SEQUENCE [LARGE SCALE GENOMIC DNA]</scope>
    <source>
        <strain evidence="3">sp2</strain>
    </source>
</reference>
<dbReference type="InterPro" id="IPR003837">
    <property type="entry name" value="GatC"/>
</dbReference>
<evidence type="ECO:0000256" key="1">
    <source>
        <dbReference type="HAMAP-Rule" id="MF_00122"/>
    </source>
</evidence>
<dbReference type="Pfam" id="PF02686">
    <property type="entry name" value="GatC"/>
    <property type="match status" value="1"/>
</dbReference>
<organism evidence="2 3">
    <name type="scientific">Guyparkeria halophila</name>
    <dbReference type="NCBI Taxonomy" id="47960"/>
    <lineage>
        <taxon>Bacteria</taxon>
        <taxon>Pseudomonadati</taxon>
        <taxon>Pseudomonadota</taxon>
        <taxon>Gammaproteobacteria</taxon>
        <taxon>Chromatiales</taxon>
        <taxon>Thioalkalibacteraceae</taxon>
        <taxon>Guyparkeria</taxon>
    </lineage>
</organism>
<dbReference type="PANTHER" id="PTHR15004:SF0">
    <property type="entry name" value="GLUTAMYL-TRNA(GLN) AMIDOTRANSFERASE SUBUNIT C, MITOCHONDRIAL"/>
    <property type="match status" value="1"/>
</dbReference>
<comment type="catalytic activity">
    <reaction evidence="1">
        <text>L-aspartyl-tRNA(Asn) + L-glutamine + ATP + H2O = L-asparaginyl-tRNA(Asn) + L-glutamate + ADP + phosphate + 2 H(+)</text>
        <dbReference type="Rhea" id="RHEA:14513"/>
        <dbReference type="Rhea" id="RHEA-COMP:9674"/>
        <dbReference type="Rhea" id="RHEA-COMP:9677"/>
        <dbReference type="ChEBI" id="CHEBI:15377"/>
        <dbReference type="ChEBI" id="CHEBI:15378"/>
        <dbReference type="ChEBI" id="CHEBI:29985"/>
        <dbReference type="ChEBI" id="CHEBI:30616"/>
        <dbReference type="ChEBI" id="CHEBI:43474"/>
        <dbReference type="ChEBI" id="CHEBI:58359"/>
        <dbReference type="ChEBI" id="CHEBI:78515"/>
        <dbReference type="ChEBI" id="CHEBI:78516"/>
        <dbReference type="ChEBI" id="CHEBI:456216"/>
    </reaction>
</comment>
<evidence type="ECO:0000313" key="3">
    <source>
        <dbReference type="Proteomes" id="UP000427716"/>
    </source>
</evidence>
<dbReference type="KEGG" id="ghl:GM160_06975"/>
<keyword evidence="2" id="KW-0808">Transferase</keyword>
<dbReference type="GO" id="GO:0006412">
    <property type="term" value="P:translation"/>
    <property type="evidence" value="ECO:0007669"/>
    <property type="project" value="UniProtKB-UniRule"/>
</dbReference>
<dbReference type="GO" id="GO:0016740">
    <property type="term" value="F:transferase activity"/>
    <property type="evidence" value="ECO:0007669"/>
    <property type="project" value="UniProtKB-KW"/>
</dbReference>
<dbReference type="NCBIfam" id="TIGR00135">
    <property type="entry name" value="gatC"/>
    <property type="match status" value="1"/>
</dbReference>
<dbReference type="GO" id="GO:0005524">
    <property type="term" value="F:ATP binding"/>
    <property type="evidence" value="ECO:0007669"/>
    <property type="project" value="UniProtKB-KW"/>
</dbReference>
<dbReference type="SUPFAM" id="SSF141000">
    <property type="entry name" value="Glu-tRNAGln amidotransferase C subunit"/>
    <property type="match status" value="1"/>
</dbReference>
<sequence length="95" mass="10576">MSLTNDQLQAVAHLARIAVEPDWAEALRSDINGILEQADRLDDPRLNDLEPMAHPLDQVQRLRPDEVTETDDREALIAGAPAQENGLFLVPKVIE</sequence>
<dbReference type="HAMAP" id="MF_00122">
    <property type="entry name" value="GatC"/>
    <property type="match status" value="1"/>
</dbReference>
<comment type="function">
    <text evidence="1">Allows the formation of correctly charged Asn-tRNA(Asn) or Gln-tRNA(Gln) through the transamidation of misacylated Asp-tRNA(Asn) or Glu-tRNA(Gln) in organisms which lack either or both of asparaginyl-tRNA or glutaminyl-tRNA synthetases. The reaction takes place in the presence of glutamine and ATP through an activated phospho-Asp-tRNA(Asn) or phospho-Glu-tRNA(Gln).</text>
</comment>
<name>A0A6I6D184_9GAMM</name>
<protein>
    <recommendedName>
        <fullName evidence="1">Aspartyl/glutamyl-tRNA(Asn/Gln) amidotransferase subunit C</fullName>
        <shortName evidence="1">Asp/Glu-ADT subunit C</shortName>
        <ecNumber evidence="1">6.3.5.-</ecNumber>
    </recommendedName>
</protein>
<dbReference type="GO" id="GO:0050567">
    <property type="term" value="F:glutaminyl-tRNA synthase (glutamine-hydrolyzing) activity"/>
    <property type="evidence" value="ECO:0007669"/>
    <property type="project" value="UniProtKB-UniRule"/>
</dbReference>
<dbReference type="PANTHER" id="PTHR15004">
    <property type="entry name" value="GLUTAMYL-TRNA(GLN) AMIDOTRANSFERASE SUBUNIT C, MITOCHONDRIAL"/>
    <property type="match status" value="1"/>
</dbReference>
<comment type="subunit">
    <text evidence="1">Heterotrimer of A, B and C subunits.</text>
</comment>
<evidence type="ECO:0000313" key="2">
    <source>
        <dbReference type="EMBL" id="QGT78658.1"/>
    </source>
</evidence>
<dbReference type="GO" id="GO:0006450">
    <property type="term" value="P:regulation of translational fidelity"/>
    <property type="evidence" value="ECO:0007669"/>
    <property type="project" value="InterPro"/>
</dbReference>
<dbReference type="AlphaFoldDB" id="A0A6I6D184"/>
<keyword evidence="1" id="KW-0436">Ligase</keyword>
<dbReference type="EMBL" id="CP046415">
    <property type="protein sequence ID" value="QGT78658.1"/>
    <property type="molecule type" value="Genomic_DNA"/>
</dbReference>